<dbReference type="STRING" id="1121331.SAMN02745248_00186"/>
<dbReference type="OrthoDB" id="1747081at2"/>
<proteinExistence type="predicted"/>
<dbReference type="EMBL" id="FRAD01000003">
    <property type="protein sequence ID" value="SHJ45889.1"/>
    <property type="molecule type" value="Genomic_DNA"/>
</dbReference>
<protein>
    <submittedName>
        <fullName evidence="1">Uncharacterized protein</fullName>
    </submittedName>
</protein>
<evidence type="ECO:0000313" key="1">
    <source>
        <dbReference type="EMBL" id="SHJ45889.1"/>
    </source>
</evidence>
<organism evidence="1 2">
    <name type="scientific">Hathewaya proteolytica DSM 3090</name>
    <dbReference type="NCBI Taxonomy" id="1121331"/>
    <lineage>
        <taxon>Bacteria</taxon>
        <taxon>Bacillati</taxon>
        <taxon>Bacillota</taxon>
        <taxon>Clostridia</taxon>
        <taxon>Eubacteriales</taxon>
        <taxon>Clostridiaceae</taxon>
        <taxon>Hathewaya</taxon>
    </lineage>
</organism>
<reference evidence="1 2" key="1">
    <citation type="submission" date="2016-11" db="EMBL/GenBank/DDBJ databases">
        <authorList>
            <person name="Jaros S."/>
            <person name="Januszkiewicz K."/>
            <person name="Wedrychowicz H."/>
        </authorList>
    </citation>
    <scope>NUCLEOTIDE SEQUENCE [LARGE SCALE GENOMIC DNA]</scope>
    <source>
        <strain evidence="1 2">DSM 3090</strain>
    </source>
</reference>
<accession>A0A1M6JGQ0</accession>
<sequence>MKKIVAMIMVAVSVITLGYYTTSMVSANQSEMEFKDISGDRNVLKEDEIILSSLSTYTAYEQTIGKQGSSVKRSYLEAVGLGVTKEEFKKNKSFYRGFNWLENPIYEDDQYKMLISSNTQYTGSADSVINNINISYKDKSVGKVNRLKLKAPVKVNGLNPMAIRNVGGKINYVYFGNSSKEDSKTVIVSTTIDLKAGTIKKDKVIDVEAIFGKKNISIRVLTCTDKNIYILCRSYGKDEEHSIGMYAVDFKDYKLRQINANIEDIDVETIEKVNGEVLFIDIKDGKMIINKFNESTETVDKYKEIHLPKEYLQKSQQGEFMEIKPGNYIEFISIKDNKLYITATKGKENEKFIDVLDANNGNELYKCSVAPYVGAIRVE</sequence>
<dbReference type="Proteomes" id="UP000183952">
    <property type="component" value="Unassembled WGS sequence"/>
</dbReference>
<dbReference type="RefSeq" id="WP_072901284.1">
    <property type="nucleotide sequence ID" value="NZ_FRAD01000003.1"/>
</dbReference>
<name>A0A1M6JGQ0_9CLOT</name>
<evidence type="ECO:0000313" key="2">
    <source>
        <dbReference type="Proteomes" id="UP000183952"/>
    </source>
</evidence>
<dbReference type="AlphaFoldDB" id="A0A1M6JGQ0"/>
<keyword evidence="2" id="KW-1185">Reference proteome</keyword>
<gene>
    <name evidence="1" type="ORF">SAMN02745248_00186</name>
</gene>